<accession>A0AAD6XMJ6</accession>
<sequence length="485" mass="54080">MSAYSYPLVDNQNPLYCPTISASSYLSSVRRRVRVQRLKPQTLSQNNRNLDSFVNALEKALQEKKPVLRELSPSDDDCALPLSSVLPENLDFSFNHATTSRPLLKRKFSGSSFRELHSPAKYPRSTRSVREVSLEVDAKAQQNRYFPPKPQNSSRALLMKHSMKTDIPGELKAKIQILEDQLNGPPIGTESPRGIKSFVQLLAGLLPGMHLQERILKLPELSHQGIADFLSEHGLLNVRVMAILRTSEIWRLGLTESMHNEDGLNLAGRDILPVFGKPNSFIFLAELSFCGTRLENTDLVHIHHLPRLATLLLNNTGIGNEAVYHLVALKRSLSQLSIATNPNIDDDAMPALLVLSKLTFLTLLDTNVNMPGLRRLAQVISDGHRIFDIEIPLACEHYIANMATHYLADPRPPLIAKAAAAPELSVAALRRNLAAHQACNPALVATGTKPEMVGRLRHILETRKMDLLVLEMVLGAEEFVERQFR</sequence>
<organism evidence="1 2">
    <name type="scientific">Mycena belliarum</name>
    <dbReference type="NCBI Taxonomy" id="1033014"/>
    <lineage>
        <taxon>Eukaryota</taxon>
        <taxon>Fungi</taxon>
        <taxon>Dikarya</taxon>
        <taxon>Basidiomycota</taxon>
        <taxon>Agaricomycotina</taxon>
        <taxon>Agaricomycetes</taxon>
        <taxon>Agaricomycetidae</taxon>
        <taxon>Agaricales</taxon>
        <taxon>Marasmiineae</taxon>
        <taxon>Mycenaceae</taxon>
        <taxon>Mycena</taxon>
    </lineage>
</organism>
<dbReference type="EMBL" id="JARJCN010000049">
    <property type="protein sequence ID" value="KAJ7081613.1"/>
    <property type="molecule type" value="Genomic_DNA"/>
</dbReference>
<reference evidence="1" key="1">
    <citation type="submission" date="2023-03" db="EMBL/GenBank/DDBJ databases">
        <title>Massive genome expansion in bonnet fungi (Mycena s.s.) driven by repeated elements and novel gene families across ecological guilds.</title>
        <authorList>
            <consortium name="Lawrence Berkeley National Laboratory"/>
            <person name="Harder C.B."/>
            <person name="Miyauchi S."/>
            <person name="Viragh M."/>
            <person name="Kuo A."/>
            <person name="Thoen E."/>
            <person name="Andreopoulos B."/>
            <person name="Lu D."/>
            <person name="Skrede I."/>
            <person name="Drula E."/>
            <person name="Henrissat B."/>
            <person name="Morin E."/>
            <person name="Kohler A."/>
            <person name="Barry K."/>
            <person name="LaButti K."/>
            <person name="Morin E."/>
            <person name="Salamov A."/>
            <person name="Lipzen A."/>
            <person name="Mereny Z."/>
            <person name="Hegedus B."/>
            <person name="Baldrian P."/>
            <person name="Stursova M."/>
            <person name="Weitz H."/>
            <person name="Taylor A."/>
            <person name="Grigoriev I.V."/>
            <person name="Nagy L.G."/>
            <person name="Martin F."/>
            <person name="Kauserud H."/>
        </authorList>
    </citation>
    <scope>NUCLEOTIDE SEQUENCE</scope>
    <source>
        <strain evidence="1">CBHHK173m</strain>
    </source>
</reference>
<evidence type="ECO:0000313" key="1">
    <source>
        <dbReference type="EMBL" id="KAJ7081613.1"/>
    </source>
</evidence>
<dbReference type="InterPro" id="IPR032675">
    <property type="entry name" value="LRR_dom_sf"/>
</dbReference>
<dbReference type="Gene3D" id="3.80.10.10">
    <property type="entry name" value="Ribonuclease Inhibitor"/>
    <property type="match status" value="1"/>
</dbReference>
<proteinExistence type="predicted"/>
<gene>
    <name evidence="1" type="ORF">B0H15DRAFT_854440</name>
</gene>
<dbReference type="Proteomes" id="UP001222325">
    <property type="component" value="Unassembled WGS sequence"/>
</dbReference>
<dbReference type="AlphaFoldDB" id="A0AAD6XMJ6"/>
<evidence type="ECO:0000313" key="2">
    <source>
        <dbReference type="Proteomes" id="UP001222325"/>
    </source>
</evidence>
<protein>
    <submittedName>
        <fullName evidence="1">Uncharacterized protein</fullName>
    </submittedName>
</protein>
<comment type="caution">
    <text evidence="1">The sequence shown here is derived from an EMBL/GenBank/DDBJ whole genome shotgun (WGS) entry which is preliminary data.</text>
</comment>
<dbReference type="SUPFAM" id="SSF52047">
    <property type="entry name" value="RNI-like"/>
    <property type="match status" value="1"/>
</dbReference>
<name>A0AAD6XMJ6_9AGAR</name>
<keyword evidence="2" id="KW-1185">Reference proteome</keyword>